<protein>
    <submittedName>
        <fullName evidence="2">Uncharacterized protein</fullName>
    </submittedName>
</protein>
<proteinExistence type="predicted"/>
<keyword evidence="1" id="KW-0472">Membrane</keyword>
<gene>
    <name evidence="2" type="ORF">NCTC11227_00254</name>
</gene>
<dbReference type="EMBL" id="UGPW01000001">
    <property type="protein sequence ID" value="STY86277.1"/>
    <property type="molecule type" value="Genomic_DNA"/>
</dbReference>
<sequence length="52" mass="5781">MNNDTSLCTAMIAVMVWILTFVFIFFAVKGCAEDGTGYQSPDWAHQHTQGEP</sequence>
<accession>A0A378PIK9</accession>
<organism evidence="2 3">
    <name type="scientific">Moraxella ovis</name>
    <dbReference type="NCBI Taxonomy" id="29433"/>
    <lineage>
        <taxon>Bacteria</taxon>
        <taxon>Pseudomonadati</taxon>
        <taxon>Pseudomonadota</taxon>
        <taxon>Gammaproteobacteria</taxon>
        <taxon>Moraxellales</taxon>
        <taxon>Moraxellaceae</taxon>
        <taxon>Moraxella</taxon>
    </lineage>
</organism>
<keyword evidence="1" id="KW-0812">Transmembrane</keyword>
<name>A0A378PIK9_9GAMM</name>
<dbReference type="Proteomes" id="UP000255102">
    <property type="component" value="Unassembled WGS sequence"/>
</dbReference>
<feature type="transmembrane region" description="Helical" evidence="1">
    <location>
        <begin position="7"/>
        <end position="28"/>
    </location>
</feature>
<dbReference type="RefSeq" id="WP_157079168.1">
    <property type="nucleotide sequence ID" value="NZ_CP011158.1"/>
</dbReference>
<dbReference type="AlphaFoldDB" id="A0A378PIK9"/>
<evidence type="ECO:0000313" key="2">
    <source>
        <dbReference type="EMBL" id="STY86277.1"/>
    </source>
</evidence>
<evidence type="ECO:0000313" key="3">
    <source>
        <dbReference type="Proteomes" id="UP000255102"/>
    </source>
</evidence>
<evidence type="ECO:0000256" key="1">
    <source>
        <dbReference type="SAM" id="Phobius"/>
    </source>
</evidence>
<reference evidence="2 3" key="1">
    <citation type="submission" date="2018-06" db="EMBL/GenBank/DDBJ databases">
        <authorList>
            <consortium name="Pathogen Informatics"/>
            <person name="Doyle S."/>
        </authorList>
    </citation>
    <scope>NUCLEOTIDE SEQUENCE [LARGE SCALE GENOMIC DNA]</scope>
    <source>
        <strain evidence="2 3">NCTC11227</strain>
    </source>
</reference>
<keyword evidence="1" id="KW-1133">Transmembrane helix</keyword>